<protein>
    <submittedName>
        <fullName evidence="5">NAD(P)/FAD-dependent oxidoreductase</fullName>
    </submittedName>
</protein>
<organism evidence="5 6">
    <name type="scientific">Pseudonocardia ailaonensis</name>
    <dbReference type="NCBI Taxonomy" id="367279"/>
    <lineage>
        <taxon>Bacteria</taxon>
        <taxon>Bacillati</taxon>
        <taxon>Actinomycetota</taxon>
        <taxon>Actinomycetes</taxon>
        <taxon>Pseudonocardiales</taxon>
        <taxon>Pseudonocardiaceae</taxon>
        <taxon>Pseudonocardia</taxon>
    </lineage>
</organism>
<keyword evidence="4" id="KW-0560">Oxidoreductase</keyword>
<dbReference type="Proteomes" id="UP001500449">
    <property type="component" value="Unassembled WGS sequence"/>
</dbReference>
<evidence type="ECO:0000256" key="2">
    <source>
        <dbReference type="ARBA" id="ARBA00022630"/>
    </source>
</evidence>
<dbReference type="PANTHER" id="PTHR43539">
    <property type="entry name" value="FLAVIN-BINDING MONOOXYGENASE-LIKE PROTEIN (AFU_ORTHOLOGUE AFUA_4G09220)"/>
    <property type="match status" value="1"/>
</dbReference>
<keyword evidence="6" id="KW-1185">Reference proteome</keyword>
<dbReference type="Gene3D" id="3.50.50.60">
    <property type="entry name" value="FAD/NAD(P)-binding domain"/>
    <property type="match status" value="2"/>
</dbReference>
<name>A0ABN2MZA7_9PSEU</name>
<dbReference type="Pfam" id="PF00743">
    <property type="entry name" value="FMO-like"/>
    <property type="match status" value="1"/>
</dbReference>
<proteinExistence type="inferred from homology"/>
<evidence type="ECO:0000313" key="5">
    <source>
        <dbReference type="EMBL" id="GAA1845468.1"/>
    </source>
</evidence>
<comment type="similarity">
    <text evidence="1">Belongs to the FAD-binding monooxygenase family.</text>
</comment>
<dbReference type="PANTHER" id="PTHR43539:SF68">
    <property type="entry name" value="FLAVIN-BINDING MONOOXYGENASE-LIKE PROTEIN (AFU_ORTHOLOGUE AFUA_4G09220)"/>
    <property type="match status" value="1"/>
</dbReference>
<reference evidence="5 6" key="1">
    <citation type="journal article" date="2019" name="Int. J. Syst. Evol. Microbiol.">
        <title>The Global Catalogue of Microorganisms (GCM) 10K type strain sequencing project: providing services to taxonomists for standard genome sequencing and annotation.</title>
        <authorList>
            <consortium name="The Broad Institute Genomics Platform"/>
            <consortium name="The Broad Institute Genome Sequencing Center for Infectious Disease"/>
            <person name="Wu L."/>
            <person name="Ma J."/>
        </authorList>
    </citation>
    <scope>NUCLEOTIDE SEQUENCE [LARGE SCALE GENOMIC DNA]</scope>
    <source>
        <strain evidence="5 6">JCM 16009</strain>
    </source>
</reference>
<dbReference type="PRINTS" id="PR00368">
    <property type="entry name" value="FADPNR"/>
</dbReference>
<dbReference type="RefSeq" id="WP_344415955.1">
    <property type="nucleotide sequence ID" value="NZ_BAAAQK010000005.1"/>
</dbReference>
<keyword evidence="2" id="KW-0285">Flavoprotein</keyword>
<dbReference type="InterPro" id="IPR036188">
    <property type="entry name" value="FAD/NAD-bd_sf"/>
</dbReference>
<dbReference type="PRINTS" id="PR00411">
    <property type="entry name" value="PNDRDTASEI"/>
</dbReference>
<sequence length="592" mass="65333">MSDPDEFATVATTWLDALNAGWASQDPTEISALFESDGYWKDIVAFTWAYRTFSGTDEIERAFKLTLGETRPRNARLAPDRTAPRFVKRSGRPMIEAYFDFDTEAGRGTGFVRLPFTPDAPATPRAWILLTTLQELAGAPLRIGAHRPTGVEFSESFSGDNWLDQRVARRSYEDRDPEVLIVGGGQSGLILAARLGLMGVDVLVVERHARIGDNWRERYHSLTLHNEVWANSLPYMPFPPNWPTFVPKDKLAGWLEAYAEFMELNVWTGTTFAGGDYDEDSRSWTVTLTRADGTERTVRCPHLVLATGGSSGVPNMPRLPGLDDFRGEVLHSSAFGSGTSYTGRKAVVFGTGNSGHDVAQDLHANGAAEVTIIQRSPTCVVSLVPSGTMVYALYSEGPSNDDIDLITAAIPYPVLRDTYQWLTERTCALDAELLGRLDAVGFETDYEPDRTGFHMKYLRKGGGYYINVGCSDLIAEGEIALRHARDLDRFDAAGLRFADGSTVEADVVVLATGYDNLQEGVRRLLGDEVAERVGPIWGFDDHGAMRNMWMRTPQPGFWVMGGSLIDARLHSTFLAVQIKAELDGLFPDELPV</sequence>
<comment type="caution">
    <text evidence="5">The sequence shown here is derived from an EMBL/GenBank/DDBJ whole genome shotgun (WGS) entry which is preliminary data.</text>
</comment>
<dbReference type="SUPFAM" id="SSF51905">
    <property type="entry name" value="FAD/NAD(P)-binding domain"/>
    <property type="match status" value="1"/>
</dbReference>
<evidence type="ECO:0000313" key="6">
    <source>
        <dbReference type="Proteomes" id="UP001500449"/>
    </source>
</evidence>
<evidence type="ECO:0000256" key="4">
    <source>
        <dbReference type="ARBA" id="ARBA00023002"/>
    </source>
</evidence>
<gene>
    <name evidence="5" type="ORF">GCM10009836_26270</name>
</gene>
<dbReference type="EMBL" id="BAAAQK010000005">
    <property type="protein sequence ID" value="GAA1845468.1"/>
    <property type="molecule type" value="Genomic_DNA"/>
</dbReference>
<evidence type="ECO:0000256" key="1">
    <source>
        <dbReference type="ARBA" id="ARBA00010139"/>
    </source>
</evidence>
<dbReference type="InterPro" id="IPR050982">
    <property type="entry name" value="Auxin_biosynth/cation_transpt"/>
</dbReference>
<keyword evidence="3" id="KW-0274">FAD</keyword>
<dbReference type="InterPro" id="IPR020946">
    <property type="entry name" value="Flavin_mOase-like"/>
</dbReference>
<evidence type="ECO:0000256" key="3">
    <source>
        <dbReference type="ARBA" id="ARBA00022827"/>
    </source>
</evidence>
<accession>A0ABN2MZA7</accession>